<sequence>MIRPIQPTDDAPLAAIIRASLTAANLALPGTAFADPQLDHLSTFYAQPGRGYFVAVAHGKVLGGAGFGEYAGTTAELQKLYLTPAARGQGLGRALLARAEAEAKLAGYTKLYLESHHRLTAALHLYAASGYTLLAEPLRPGPHQLMDRWAIKPL</sequence>
<dbReference type="InterPro" id="IPR000182">
    <property type="entry name" value="GNAT_dom"/>
</dbReference>
<evidence type="ECO:0000256" key="1">
    <source>
        <dbReference type="ARBA" id="ARBA00022679"/>
    </source>
</evidence>
<dbReference type="CDD" id="cd04301">
    <property type="entry name" value="NAT_SF"/>
    <property type="match status" value="1"/>
</dbReference>
<dbReference type="STRING" id="1291734.FD02_GL000809"/>
<dbReference type="InterPro" id="IPR050832">
    <property type="entry name" value="Bact_Acetyltransf"/>
</dbReference>
<dbReference type="EMBL" id="AZDJ01000001">
    <property type="protein sequence ID" value="KRK74214.1"/>
    <property type="molecule type" value="Genomic_DNA"/>
</dbReference>
<protein>
    <recommendedName>
        <fullName evidence="3">N-acetyltransferase domain-containing protein</fullName>
    </recommendedName>
</protein>
<proteinExistence type="predicted"/>
<dbReference type="AlphaFoldDB" id="A0A0R1JS73"/>
<accession>A0A0R1JS73</accession>
<dbReference type="Gene3D" id="3.40.630.30">
    <property type="match status" value="1"/>
</dbReference>
<dbReference type="OrthoDB" id="5419426at2"/>
<dbReference type="PATRIC" id="fig|1291734.4.peg.836"/>
<keyword evidence="1" id="KW-0808">Transferase</keyword>
<comment type="caution">
    <text evidence="4">The sequence shown here is derived from an EMBL/GenBank/DDBJ whole genome shotgun (WGS) entry which is preliminary data.</text>
</comment>
<gene>
    <name evidence="4" type="ORF">FD02_GL000809</name>
</gene>
<feature type="domain" description="N-acetyltransferase" evidence="3">
    <location>
        <begin position="1"/>
        <end position="154"/>
    </location>
</feature>
<dbReference type="PANTHER" id="PTHR43877">
    <property type="entry name" value="AMINOALKYLPHOSPHONATE N-ACETYLTRANSFERASE-RELATED-RELATED"/>
    <property type="match status" value="1"/>
</dbReference>
<evidence type="ECO:0000313" key="4">
    <source>
        <dbReference type="EMBL" id="KRK74214.1"/>
    </source>
</evidence>
<keyword evidence="5" id="KW-1185">Reference proteome</keyword>
<name>A0A0R1JS73_9LACO</name>
<keyword evidence="2" id="KW-0012">Acyltransferase</keyword>
<dbReference type="RefSeq" id="WP_054722189.1">
    <property type="nucleotide sequence ID" value="NZ_AZDJ01000001.1"/>
</dbReference>
<dbReference type="GO" id="GO:0016747">
    <property type="term" value="F:acyltransferase activity, transferring groups other than amino-acyl groups"/>
    <property type="evidence" value="ECO:0007669"/>
    <property type="project" value="InterPro"/>
</dbReference>
<dbReference type="PANTHER" id="PTHR43877:SF2">
    <property type="entry name" value="AMINOALKYLPHOSPHONATE N-ACETYLTRANSFERASE-RELATED"/>
    <property type="match status" value="1"/>
</dbReference>
<reference evidence="4 5" key="1">
    <citation type="journal article" date="2015" name="Genome Announc.">
        <title>Expanding the biotechnology potential of lactobacilli through comparative genomics of 213 strains and associated genera.</title>
        <authorList>
            <person name="Sun Z."/>
            <person name="Harris H.M."/>
            <person name="McCann A."/>
            <person name="Guo C."/>
            <person name="Argimon S."/>
            <person name="Zhang W."/>
            <person name="Yang X."/>
            <person name="Jeffery I.B."/>
            <person name="Cooney J.C."/>
            <person name="Kagawa T.F."/>
            <person name="Liu W."/>
            <person name="Song Y."/>
            <person name="Salvetti E."/>
            <person name="Wrobel A."/>
            <person name="Rasinkangas P."/>
            <person name="Parkhill J."/>
            <person name="Rea M.C."/>
            <person name="O'Sullivan O."/>
            <person name="Ritari J."/>
            <person name="Douillard F.P."/>
            <person name="Paul Ross R."/>
            <person name="Yang R."/>
            <person name="Briner A.E."/>
            <person name="Felis G.E."/>
            <person name="de Vos W.M."/>
            <person name="Barrangou R."/>
            <person name="Klaenhammer T.R."/>
            <person name="Caufield P.W."/>
            <person name="Cui Y."/>
            <person name="Zhang H."/>
            <person name="O'Toole P.W."/>
        </authorList>
    </citation>
    <scope>NUCLEOTIDE SEQUENCE [LARGE SCALE GENOMIC DNA]</scope>
    <source>
        <strain evidence="4 5">JCM 17158</strain>
    </source>
</reference>
<dbReference type="Proteomes" id="UP000051804">
    <property type="component" value="Unassembled WGS sequence"/>
</dbReference>
<dbReference type="InterPro" id="IPR016181">
    <property type="entry name" value="Acyl_CoA_acyltransferase"/>
</dbReference>
<dbReference type="SUPFAM" id="SSF55729">
    <property type="entry name" value="Acyl-CoA N-acyltransferases (Nat)"/>
    <property type="match status" value="1"/>
</dbReference>
<organism evidence="4 5">
    <name type="scientific">Lacticaseibacillus nasuensis JCM 17158</name>
    <dbReference type="NCBI Taxonomy" id="1291734"/>
    <lineage>
        <taxon>Bacteria</taxon>
        <taxon>Bacillati</taxon>
        <taxon>Bacillota</taxon>
        <taxon>Bacilli</taxon>
        <taxon>Lactobacillales</taxon>
        <taxon>Lactobacillaceae</taxon>
        <taxon>Lacticaseibacillus</taxon>
    </lineage>
</organism>
<evidence type="ECO:0000313" key="5">
    <source>
        <dbReference type="Proteomes" id="UP000051804"/>
    </source>
</evidence>
<dbReference type="Pfam" id="PF00583">
    <property type="entry name" value="Acetyltransf_1"/>
    <property type="match status" value="1"/>
</dbReference>
<evidence type="ECO:0000256" key="2">
    <source>
        <dbReference type="ARBA" id="ARBA00023315"/>
    </source>
</evidence>
<evidence type="ECO:0000259" key="3">
    <source>
        <dbReference type="PROSITE" id="PS51186"/>
    </source>
</evidence>
<dbReference type="PROSITE" id="PS51186">
    <property type="entry name" value="GNAT"/>
    <property type="match status" value="1"/>
</dbReference>